<feature type="signal peptide" evidence="1">
    <location>
        <begin position="1"/>
        <end position="27"/>
    </location>
</feature>
<evidence type="ECO:0000313" key="2">
    <source>
        <dbReference type="EMBL" id="SAK53651.1"/>
    </source>
</evidence>
<accession>A0A158A717</accession>
<reference evidence="2" key="1">
    <citation type="submission" date="2016-01" db="EMBL/GenBank/DDBJ databases">
        <authorList>
            <person name="Peeters C."/>
        </authorList>
    </citation>
    <scope>NUCLEOTIDE SEQUENCE [LARGE SCALE GENOMIC DNA]</scope>
    <source>
        <strain evidence="2">LMG 29326</strain>
    </source>
</reference>
<dbReference type="EMBL" id="FCOB02000005">
    <property type="protein sequence ID" value="SAK53651.1"/>
    <property type="molecule type" value="Genomic_DNA"/>
</dbReference>
<sequence>MKSIRNPDYIATVLAMVAFGVTTAAHAQLGSTGRAGDASQGAVTHRAQGGLVAYHETTDANGIVVRQYLDSSGTVYAVSWRGPAMPDVRSLLGTCFETFREGANAAIGEAGLHTARVAKGDLVVENRVRLREFSGRAWLASALPPGVSATDIQ</sequence>
<organism evidence="2 3">
    <name type="scientific">Caballeronia ptereochthonis</name>
    <dbReference type="NCBI Taxonomy" id="1777144"/>
    <lineage>
        <taxon>Bacteria</taxon>
        <taxon>Pseudomonadati</taxon>
        <taxon>Pseudomonadota</taxon>
        <taxon>Betaproteobacteria</taxon>
        <taxon>Burkholderiales</taxon>
        <taxon>Burkholderiaceae</taxon>
        <taxon>Caballeronia</taxon>
    </lineage>
</organism>
<dbReference type="InterPro" id="IPR021267">
    <property type="entry name" value="DUF2844"/>
</dbReference>
<gene>
    <name evidence="2" type="ORF">AWB83_01420</name>
</gene>
<keyword evidence="3" id="KW-1185">Reference proteome</keyword>
<dbReference type="Pfam" id="PF11005">
    <property type="entry name" value="DUF2844"/>
    <property type="match status" value="1"/>
</dbReference>
<protein>
    <recommendedName>
        <fullName evidence="4">Lipoprotein</fullName>
    </recommendedName>
</protein>
<evidence type="ECO:0000256" key="1">
    <source>
        <dbReference type="SAM" id="SignalP"/>
    </source>
</evidence>
<keyword evidence="1" id="KW-0732">Signal</keyword>
<name>A0A158A717_9BURK</name>
<proteinExistence type="predicted"/>
<dbReference type="RefSeq" id="WP_244197612.1">
    <property type="nucleotide sequence ID" value="NZ_FCOB02000005.1"/>
</dbReference>
<dbReference type="Proteomes" id="UP000054978">
    <property type="component" value="Unassembled WGS sequence"/>
</dbReference>
<feature type="chain" id="PRO_5007620135" description="Lipoprotein" evidence="1">
    <location>
        <begin position="28"/>
        <end position="153"/>
    </location>
</feature>
<evidence type="ECO:0008006" key="4">
    <source>
        <dbReference type="Google" id="ProtNLM"/>
    </source>
</evidence>
<evidence type="ECO:0000313" key="3">
    <source>
        <dbReference type="Proteomes" id="UP000054978"/>
    </source>
</evidence>
<dbReference type="AlphaFoldDB" id="A0A158A717"/>
<comment type="caution">
    <text evidence="2">The sequence shown here is derived from an EMBL/GenBank/DDBJ whole genome shotgun (WGS) entry which is preliminary data.</text>
</comment>